<proteinExistence type="inferred from homology"/>
<comment type="similarity">
    <text evidence="1">Belongs to the UPF0166 family.</text>
</comment>
<protein>
    <submittedName>
        <fullName evidence="2">DUF190 domain-containing protein</fullName>
    </submittedName>
</protein>
<evidence type="ECO:0000313" key="3">
    <source>
        <dbReference type="Proteomes" id="UP001500689"/>
    </source>
</evidence>
<name>A0ABP6XHU4_9PSEU</name>
<dbReference type="PANTHER" id="PTHR35983:SF1">
    <property type="entry name" value="UPF0166 PROTEIN TM_0021"/>
    <property type="match status" value="1"/>
</dbReference>
<dbReference type="InterPro" id="IPR003793">
    <property type="entry name" value="UPF0166"/>
</dbReference>
<dbReference type="InterPro" id="IPR011322">
    <property type="entry name" value="N-reg_PII-like_a/b"/>
</dbReference>
<dbReference type="RefSeq" id="WP_344865681.1">
    <property type="nucleotide sequence ID" value="NZ_BAAAZN010000014.1"/>
</dbReference>
<dbReference type="Proteomes" id="UP001500689">
    <property type="component" value="Unassembled WGS sequence"/>
</dbReference>
<reference evidence="3" key="1">
    <citation type="journal article" date="2019" name="Int. J. Syst. Evol. Microbiol.">
        <title>The Global Catalogue of Microorganisms (GCM) 10K type strain sequencing project: providing services to taxonomists for standard genome sequencing and annotation.</title>
        <authorList>
            <consortium name="The Broad Institute Genomics Platform"/>
            <consortium name="The Broad Institute Genome Sequencing Center for Infectious Disease"/>
            <person name="Wu L."/>
            <person name="Ma J."/>
        </authorList>
    </citation>
    <scope>NUCLEOTIDE SEQUENCE [LARGE SCALE GENOMIC DNA]</scope>
    <source>
        <strain evidence="3">JCM 16898</strain>
    </source>
</reference>
<accession>A0ABP6XHU4</accession>
<evidence type="ECO:0000313" key="2">
    <source>
        <dbReference type="EMBL" id="GAA3567513.1"/>
    </source>
</evidence>
<comment type="caution">
    <text evidence="2">The sequence shown here is derived from an EMBL/GenBank/DDBJ whole genome shotgun (WGS) entry which is preliminary data.</text>
</comment>
<dbReference type="Pfam" id="PF02641">
    <property type="entry name" value="DUF190"/>
    <property type="match status" value="1"/>
</dbReference>
<dbReference type="InterPro" id="IPR015867">
    <property type="entry name" value="N-reg_PII/ATP_PRibTrfase_C"/>
</dbReference>
<evidence type="ECO:0000256" key="1">
    <source>
        <dbReference type="ARBA" id="ARBA00010554"/>
    </source>
</evidence>
<keyword evidence="3" id="KW-1185">Reference proteome</keyword>
<gene>
    <name evidence="2" type="ORF">GCM10022222_59330</name>
</gene>
<dbReference type="PANTHER" id="PTHR35983">
    <property type="entry name" value="UPF0166 PROTEIN TM_0021"/>
    <property type="match status" value="1"/>
</dbReference>
<dbReference type="EMBL" id="BAAAZN010000014">
    <property type="protein sequence ID" value="GAA3567513.1"/>
    <property type="molecule type" value="Genomic_DNA"/>
</dbReference>
<organism evidence="2 3">
    <name type="scientific">Amycolatopsis ultiminotia</name>
    <dbReference type="NCBI Taxonomy" id="543629"/>
    <lineage>
        <taxon>Bacteria</taxon>
        <taxon>Bacillati</taxon>
        <taxon>Actinomycetota</taxon>
        <taxon>Actinomycetes</taxon>
        <taxon>Pseudonocardiales</taxon>
        <taxon>Pseudonocardiaceae</taxon>
        <taxon>Amycolatopsis</taxon>
    </lineage>
</organism>
<dbReference type="Gene3D" id="3.30.70.120">
    <property type="match status" value="1"/>
</dbReference>
<sequence length="113" mass="12543">MQLTGYALRMSIFIGEDDVWHHKPLHREIIERARDAGLAGATVLRGCEGYGIHAMIHTTRLLSMSEDLPIVVLVIDREDRIRAFLPELDELIGGGTVLLEEVEVMSTEGAAHP</sequence>
<dbReference type="SUPFAM" id="SSF54913">
    <property type="entry name" value="GlnB-like"/>
    <property type="match status" value="1"/>
</dbReference>